<dbReference type="SUPFAM" id="SSF54001">
    <property type="entry name" value="Cysteine proteinases"/>
    <property type="match status" value="1"/>
</dbReference>
<keyword evidence="6" id="KW-0788">Thiol protease</keyword>
<comment type="caution">
    <text evidence="9">The sequence shown here is derived from an EMBL/GenBank/DDBJ whole genome shotgun (WGS) entry which is preliminary data.</text>
</comment>
<organism evidence="9 10">
    <name type="scientific">Sciurus carolinensis</name>
    <name type="common">Eastern gray squirrel</name>
    <dbReference type="NCBI Taxonomy" id="30640"/>
    <lineage>
        <taxon>Eukaryota</taxon>
        <taxon>Metazoa</taxon>
        <taxon>Chordata</taxon>
        <taxon>Craniata</taxon>
        <taxon>Vertebrata</taxon>
        <taxon>Euteleostomi</taxon>
        <taxon>Mammalia</taxon>
        <taxon>Eutheria</taxon>
        <taxon>Euarchontoglires</taxon>
        <taxon>Glires</taxon>
        <taxon>Rodentia</taxon>
        <taxon>Sciuromorpha</taxon>
        <taxon>Sciuridae</taxon>
        <taxon>Sciurinae</taxon>
        <taxon>Sciurini</taxon>
        <taxon>Sciurus</taxon>
    </lineage>
</organism>
<evidence type="ECO:0000256" key="4">
    <source>
        <dbReference type="ARBA" id="ARBA00022786"/>
    </source>
</evidence>
<evidence type="ECO:0000256" key="6">
    <source>
        <dbReference type="ARBA" id="ARBA00022807"/>
    </source>
</evidence>
<dbReference type="PANTHER" id="PTHR24006">
    <property type="entry name" value="UBIQUITIN CARBOXYL-TERMINAL HYDROLASE"/>
    <property type="match status" value="1"/>
</dbReference>
<keyword evidence="10" id="KW-1185">Reference proteome</keyword>
<evidence type="ECO:0000256" key="2">
    <source>
        <dbReference type="ARBA" id="ARBA00012759"/>
    </source>
</evidence>
<dbReference type="PROSITE" id="PS00973">
    <property type="entry name" value="USP_2"/>
    <property type="match status" value="1"/>
</dbReference>
<keyword evidence="3" id="KW-0645">Protease</keyword>
<dbReference type="PANTHER" id="PTHR24006:SF651">
    <property type="entry name" value="INACTIVE UBIQUITIN CARBOXYL-TERMINAL HYDROLASE 17-LIKE PROTEIN 4-RELATED"/>
    <property type="match status" value="1"/>
</dbReference>
<evidence type="ECO:0000256" key="7">
    <source>
        <dbReference type="SAM" id="MobiDB-lite"/>
    </source>
</evidence>
<evidence type="ECO:0000256" key="5">
    <source>
        <dbReference type="ARBA" id="ARBA00022801"/>
    </source>
</evidence>
<dbReference type="GO" id="GO:0006508">
    <property type="term" value="P:proteolysis"/>
    <property type="evidence" value="ECO:0007669"/>
    <property type="project" value="UniProtKB-KW"/>
</dbReference>
<dbReference type="AlphaFoldDB" id="A0AA41NGN6"/>
<dbReference type="InterPro" id="IPR001394">
    <property type="entry name" value="Peptidase_C19_UCH"/>
</dbReference>
<evidence type="ECO:0000259" key="8">
    <source>
        <dbReference type="PROSITE" id="PS50235"/>
    </source>
</evidence>
<dbReference type="InterPro" id="IPR038765">
    <property type="entry name" value="Papain-like_cys_pep_sf"/>
</dbReference>
<reference evidence="9" key="1">
    <citation type="submission" date="2020-03" db="EMBL/GenBank/DDBJ databases">
        <title>Studies in the Genomics of Life Span.</title>
        <authorList>
            <person name="Glass D."/>
        </authorList>
    </citation>
    <scope>NUCLEOTIDE SEQUENCE</scope>
    <source>
        <strain evidence="9">SUZIE</strain>
        <tissue evidence="9">Muscle</tissue>
    </source>
</reference>
<keyword evidence="5 9" id="KW-0378">Hydrolase</keyword>
<evidence type="ECO:0000256" key="3">
    <source>
        <dbReference type="ARBA" id="ARBA00022670"/>
    </source>
</evidence>
<feature type="region of interest" description="Disordered" evidence="7">
    <location>
        <begin position="251"/>
        <end position="284"/>
    </location>
</feature>
<dbReference type="GO" id="GO:0042981">
    <property type="term" value="P:regulation of apoptotic process"/>
    <property type="evidence" value="ECO:0007669"/>
    <property type="project" value="TreeGrafter"/>
</dbReference>
<dbReference type="InterPro" id="IPR050164">
    <property type="entry name" value="Peptidase_C19"/>
</dbReference>
<protein>
    <recommendedName>
        <fullName evidence="2">ubiquitinyl hydrolase 1</fullName>
        <ecNumber evidence="2">3.4.19.12</ecNumber>
    </recommendedName>
</protein>
<sequence>MHQIFGGCWRSQIKCLCFHGLSDTFDPYLDITLNILAALSVQQALEQLVKPEWLEGENAYHCSVCLKKMPGCKTLSLQTASKVLMLALKWFSFLTGDKIAKQVHYPECLDMQSYMAQQSSGLLAYALYAVLVHAGVSCHSGHYYCYIKAGNDQWYKMDDAKVVACDITCVLSQCAYILFYVQKSEPETDSGSMSLDREWSTLGTEDRVLGVAQGELQEDSCSHVEESEEPLGGTATGELTLDLWNFLQEQNQPKSESKPRKVEFTLPPNGVTTQQSKHRGGQRIHDNQEINEPNKVATSTVCLHLC</sequence>
<accession>A0AA41NGN6</accession>
<dbReference type="InterPro" id="IPR018200">
    <property type="entry name" value="USP_CS"/>
</dbReference>
<dbReference type="GO" id="GO:0005829">
    <property type="term" value="C:cytosol"/>
    <property type="evidence" value="ECO:0007669"/>
    <property type="project" value="TreeGrafter"/>
</dbReference>
<dbReference type="GO" id="GO:0004843">
    <property type="term" value="F:cysteine-type deubiquitinase activity"/>
    <property type="evidence" value="ECO:0007669"/>
    <property type="project" value="UniProtKB-EC"/>
</dbReference>
<comment type="catalytic activity">
    <reaction evidence="1">
        <text>Thiol-dependent hydrolysis of ester, thioester, amide, peptide and isopeptide bonds formed by the C-terminal Gly of ubiquitin (a 76-residue protein attached to proteins as an intracellular targeting signal).</text>
        <dbReference type="EC" id="3.4.19.12"/>
    </reaction>
</comment>
<evidence type="ECO:0000313" key="9">
    <source>
        <dbReference type="EMBL" id="MBZ3890065.1"/>
    </source>
</evidence>
<evidence type="ECO:0000256" key="1">
    <source>
        <dbReference type="ARBA" id="ARBA00000707"/>
    </source>
</evidence>
<dbReference type="Gene3D" id="3.90.70.10">
    <property type="entry name" value="Cysteine proteinases"/>
    <property type="match status" value="1"/>
</dbReference>
<gene>
    <name evidence="9" type="ORF">SUZIE_206095</name>
</gene>
<feature type="domain" description="USP" evidence="8">
    <location>
        <begin position="1"/>
        <end position="183"/>
    </location>
</feature>
<dbReference type="GO" id="GO:0005634">
    <property type="term" value="C:nucleus"/>
    <property type="evidence" value="ECO:0007669"/>
    <property type="project" value="TreeGrafter"/>
</dbReference>
<dbReference type="EMBL" id="JAATJV010437221">
    <property type="protein sequence ID" value="MBZ3890065.1"/>
    <property type="molecule type" value="Genomic_DNA"/>
</dbReference>
<dbReference type="Pfam" id="PF00443">
    <property type="entry name" value="UCH"/>
    <property type="match status" value="1"/>
</dbReference>
<dbReference type="GO" id="GO:0016579">
    <property type="term" value="P:protein deubiquitination"/>
    <property type="evidence" value="ECO:0007669"/>
    <property type="project" value="InterPro"/>
</dbReference>
<keyword evidence="4" id="KW-0833">Ubl conjugation pathway</keyword>
<evidence type="ECO:0000313" key="10">
    <source>
        <dbReference type="Proteomes" id="UP001166674"/>
    </source>
</evidence>
<dbReference type="PROSITE" id="PS50235">
    <property type="entry name" value="USP_3"/>
    <property type="match status" value="1"/>
</dbReference>
<name>A0AA41NGN6_SCICA</name>
<dbReference type="EC" id="3.4.19.12" evidence="2"/>
<dbReference type="InterPro" id="IPR028889">
    <property type="entry name" value="USP"/>
</dbReference>
<dbReference type="Proteomes" id="UP001166674">
    <property type="component" value="Unassembled WGS sequence"/>
</dbReference>
<proteinExistence type="predicted"/>